<keyword evidence="4" id="KW-1185">Reference proteome</keyword>
<dbReference type="EMBL" id="CACSLK010014277">
    <property type="protein sequence ID" value="CAA0816417.1"/>
    <property type="molecule type" value="Genomic_DNA"/>
</dbReference>
<sequence length="267" mass="29485">MSTRSSKFILHAAADFGFPNIVPYLAPNSSTSNGVIFSVARSPVLDRIFFALRGILIPSYAVSLNRQLNWFKTHLRSVCASTADCRNRLANSLILLGDIEANDVGYALTQGKSINEVRTNYVPRIIQTQIDVVRELTGMGARRIIVPGSSPIGCFPYILTQFPSNDPNAYDQFGCLKSVNDLITFKNNILQQALARPNRNNTLKACCGIGGRYNYNSNTFCGSPGVPVCPDPNNYIFWDGLHLTQEAQLRIEKNLIQPALAMFNCTT</sequence>
<evidence type="ECO:0000313" key="4">
    <source>
        <dbReference type="Proteomes" id="UP001153555"/>
    </source>
</evidence>
<name>A0A9N7MWB5_STRHE</name>
<dbReference type="InterPro" id="IPR036514">
    <property type="entry name" value="SGNH_hydro_sf"/>
</dbReference>
<keyword evidence="2" id="KW-0325">Glycoprotein</keyword>
<comment type="similarity">
    <text evidence="1">Belongs to the 'GDSL' lipolytic enzyme family.</text>
</comment>
<dbReference type="Pfam" id="PF00657">
    <property type="entry name" value="Lipase_GDSL"/>
    <property type="match status" value="1"/>
</dbReference>
<gene>
    <name evidence="3" type="ORF">SHERM_16283</name>
</gene>
<dbReference type="OrthoDB" id="1600564at2759"/>
<dbReference type="Gene3D" id="3.40.50.1110">
    <property type="entry name" value="SGNH hydrolase"/>
    <property type="match status" value="1"/>
</dbReference>
<evidence type="ECO:0000313" key="3">
    <source>
        <dbReference type="EMBL" id="CAA0816417.1"/>
    </source>
</evidence>
<evidence type="ECO:0000256" key="2">
    <source>
        <dbReference type="ARBA" id="ARBA00023180"/>
    </source>
</evidence>
<evidence type="ECO:0000256" key="1">
    <source>
        <dbReference type="ARBA" id="ARBA00008668"/>
    </source>
</evidence>
<dbReference type="PANTHER" id="PTHR22835:SF683">
    <property type="entry name" value="OS05G0506800 PROTEIN"/>
    <property type="match status" value="1"/>
</dbReference>
<dbReference type="AlphaFoldDB" id="A0A9N7MWB5"/>
<accession>A0A9N7MWB5</accession>
<dbReference type="Proteomes" id="UP001153555">
    <property type="component" value="Unassembled WGS sequence"/>
</dbReference>
<comment type="caution">
    <text evidence="3">The sequence shown here is derived from an EMBL/GenBank/DDBJ whole genome shotgun (WGS) entry which is preliminary data.</text>
</comment>
<dbReference type="PANTHER" id="PTHR22835">
    <property type="entry name" value="ZINC FINGER FYVE DOMAIN CONTAINING PROTEIN"/>
    <property type="match status" value="1"/>
</dbReference>
<dbReference type="GO" id="GO:0016788">
    <property type="term" value="F:hydrolase activity, acting on ester bonds"/>
    <property type="evidence" value="ECO:0007669"/>
    <property type="project" value="InterPro"/>
</dbReference>
<proteinExistence type="inferred from homology"/>
<reference evidence="3" key="1">
    <citation type="submission" date="2019-12" db="EMBL/GenBank/DDBJ databases">
        <authorList>
            <person name="Scholes J."/>
        </authorList>
    </citation>
    <scope>NUCLEOTIDE SEQUENCE</scope>
</reference>
<dbReference type="InterPro" id="IPR001087">
    <property type="entry name" value="GDSL"/>
</dbReference>
<organism evidence="3 4">
    <name type="scientific">Striga hermonthica</name>
    <name type="common">Purple witchweed</name>
    <name type="synonym">Buchnera hermonthica</name>
    <dbReference type="NCBI Taxonomy" id="68872"/>
    <lineage>
        <taxon>Eukaryota</taxon>
        <taxon>Viridiplantae</taxon>
        <taxon>Streptophyta</taxon>
        <taxon>Embryophyta</taxon>
        <taxon>Tracheophyta</taxon>
        <taxon>Spermatophyta</taxon>
        <taxon>Magnoliopsida</taxon>
        <taxon>eudicotyledons</taxon>
        <taxon>Gunneridae</taxon>
        <taxon>Pentapetalae</taxon>
        <taxon>asterids</taxon>
        <taxon>lamiids</taxon>
        <taxon>Lamiales</taxon>
        <taxon>Orobanchaceae</taxon>
        <taxon>Buchnereae</taxon>
        <taxon>Striga</taxon>
    </lineage>
</organism>
<protein>
    <submittedName>
        <fullName evidence="3">GDSL esterase/lipase</fullName>
    </submittedName>
</protein>